<evidence type="ECO:0008006" key="3">
    <source>
        <dbReference type="Google" id="ProtNLM"/>
    </source>
</evidence>
<accession>A0A1X6NDA9</accession>
<evidence type="ECO:0000313" key="2">
    <source>
        <dbReference type="Proteomes" id="UP000194127"/>
    </source>
</evidence>
<dbReference type="EMBL" id="KZ110592">
    <property type="protein sequence ID" value="OSX66564.1"/>
    <property type="molecule type" value="Genomic_DNA"/>
</dbReference>
<dbReference type="RefSeq" id="XP_024343358.1">
    <property type="nucleotide sequence ID" value="XM_024478427.1"/>
</dbReference>
<reference evidence="1 2" key="1">
    <citation type="submission" date="2017-04" db="EMBL/GenBank/DDBJ databases">
        <title>Genome Sequence of the Model Brown-Rot Fungus Postia placenta SB12.</title>
        <authorList>
            <consortium name="DOE Joint Genome Institute"/>
            <person name="Gaskell J."/>
            <person name="Kersten P."/>
            <person name="Larrondo L.F."/>
            <person name="Canessa P."/>
            <person name="Martinez D."/>
            <person name="Hibbett D."/>
            <person name="Schmoll M."/>
            <person name="Kubicek C.P."/>
            <person name="Martinez A.T."/>
            <person name="Yadav J."/>
            <person name="Master E."/>
            <person name="Magnuson J.K."/>
            <person name="James T."/>
            <person name="Yaver D."/>
            <person name="Berka R."/>
            <person name="Labutti K."/>
            <person name="Lipzen A."/>
            <person name="Aerts A."/>
            <person name="Barry K."/>
            <person name="Henrissat B."/>
            <person name="Blanchette R."/>
            <person name="Grigoriev I."/>
            <person name="Cullen D."/>
        </authorList>
    </citation>
    <scope>NUCLEOTIDE SEQUENCE [LARGE SCALE GENOMIC DNA]</scope>
    <source>
        <strain evidence="1 2">MAD-698-R-SB12</strain>
    </source>
</reference>
<name>A0A1X6NDA9_9APHY</name>
<dbReference type="OrthoDB" id="6359816at2759"/>
<dbReference type="InterPro" id="IPR011333">
    <property type="entry name" value="SKP1/BTB/POZ_sf"/>
</dbReference>
<gene>
    <name evidence="1" type="ORF">POSPLADRAFT_1043963</name>
</gene>
<protein>
    <recommendedName>
        <fullName evidence="3">BTB domain-containing protein</fullName>
    </recommendedName>
</protein>
<dbReference type="STRING" id="670580.A0A1X6NDA9"/>
<dbReference type="GeneID" id="36323377"/>
<dbReference type="Proteomes" id="UP000194127">
    <property type="component" value="Unassembled WGS sequence"/>
</dbReference>
<keyword evidence="2" id="KW-1185">Reference proteome</keyword>
<sequence length="323" mass="35428">MREGLLTGSFFDTKVYAYSRRATSDRIIEPRCIFANSVLLKTTSEFFVTLLSEQFSEAQPRTDLACEGYTSIDEYDYGDDSDLEDVELEDESGDTPLVKNCADSILHDDVSQCRGSVLGSDAPGILAPAPDSVGVRDTTIRAIFLRNVASNTIQAFVFYLLTGIVDFAPLRSQSITVARSATRTPQHQAPSCSPKSMYRLAHLYGIKELQALAIQDIASKISHENIVPELFSSLTARYPEIQQTEVNFLIDKGFTAGVFAAMPTWISKVASGSLGRLSGDVLALLLQRLATKPVPRLKTPFCDECAESCPHRPSKKARNASSR</sequence>
<dbReference type="Gene3D" id="3.30.710.10">
    <property type="entry name" value="Potassium Channel Kv1.1, Chain A"/>
    <property type="match status" value="1"/>
</dbReference>
<evidence type="ECO:0000313" key="1">
    <source>
        <dbReference type="EMBL" id="OSX66564.1"/>
    </source>
</evidence>
<dbReference type="AlphaFoldDB" id="A0A1X6NDA9"/>
<proteinExistence type="predicted"/>
<organism evidence="1 2">
    <name type="scientific">Postia placenta MAD-698-R-SB12</name>
    <dbReference type="NCBI Taxonomy" id="670580"/>
    <lineage>
        <taxon>Eukaryota</taxon>
        <taxon>Fungi</taxon>
        <taxon>Dikarya</taxon>
        <taxon>Basidiomycota</taxon>
        <taxon>Agaricomycotina</taxon>
        <taxon>Agaricomycetes</taxon>
        <taxon>Polyporales</taxon>
        <taxon>Adustoporiaceae</taxon>
        <taxon>Rhodonia</taxon>
    </lineage>
</organism>